<dbReference type="AlphaFoldDB" id="A0A6A6UI62"/>
<dbReference type="Gene3D" id="3.40.50.150">
    <property type="entry name" value="Vaccinia Virus protein VP39"/>
    <property type="match status" value="1"/>
</dbReference>
<protein>
    <submittedName>
        <fullName evidence="2">S-adenosyl-L-methionine-dependent methyltransferase</fullName>
    </submittedName>
</protein>
<dbReference type="Proteomes" id="UP000799302">
    <property type="component" value="Unassembled WGS sequence"/>
</dbReference>
<dbReference type="InterPro" id="IPR029063">
    <property type="entry name" value="SAM-dependent_MTases_sf"/>
</dbReference>
<dbReference type="GO" id="GO:0032259">
    <property type="term" value="P:methylation"/>
    <property type="evidence" value="ECO:0007669"/>
    <property type="project" value="UniProtKB-KW"/>
</dbReference>
<name>A0A6A6UI62_9PEZI</name>
<feature type="domain" description="Methyltransferase type 11" evidence="1">
    <location>
        <begin position="49"/>
        <end position="150"/>
    </location>
</feature>
<dbReference type="PANTHER" id="PTHR44942:SF10">
    <property type="entry name" value="METHYLTRANSFERASE TYPE 11 DOMAIN-CONTAINING PROTEIN"/>
    <property type="match status" value="1"/>
</dbReference>
<dbReference type="InterPro" id="IPR013216">
    <property type="entry name" value="Methyltransf_11"/>
</dbReference>
<dbReference type="PANTHER" id="PTHR44942">
    <property type="entry name" value="METHYLTRANSF_11 DOMAIN-CONTAINING PROTEIN"/>
    <property type="match status" value="1"/>
</dbReference>
<dbReference type="SUPFAM" id="SSF53335">
    <property type="entry name" value="S-adenosyl-L-methionine-dependent methyltransferases"/>
    <property type="match status" value="1"/>
</dbReference>
<dbReference type="Pfam" id="PF08241">
    <property type="entry name" value="Methyltransf_11"/>
    <property type="match status" value="1"/>
</dbReference>
<accession>A0A6A6UI62</accession>
<dbReference type="CDD" id="cd02440">
    <property type="entry name" value="AdoMet_MTases"/>
    <property type="match status" value="1"/>
</dbReference>
<keyword evidence="3" id="KW-1185">Reference proteome</keyword>
<keyword evidence="2" id="KW-0489">Methyltransferase</keyword>
<organism evidence="2 3">
    <name type="scientific">Microthyrium microscopicum</name>
    <dbReference type="NCBI Taxonomy" id="703497"/>
    <lineage>
        <taxon>Eukaryota</taxon>
        <taxon>Fungi</taxon>
        <taxon>Dikarya</taxon>
        <taxon>Ascomycota</taxon>
        <taxon>Pezizomycotina</taxon>
        <taxon>Dothideomycetes</taxon>
        <taxon>Dothideomycetes incertae sedis</taxon>
        <taxon>Microthyriales</taxon>
        <taxon>Microthyriaceae</taxon>
        <taxon>Microthyrium</taxon>
    </lineage>
</organism>
<dbReference type="OrthoDB" id="10027013at2759"/>
<keyword evidence="2" id="KW-0808">Transferase</keyword>
<sequence>MSSKDTTFAAYKKDEGKKYSQGRRGYHPNLYKAVIDYHFSTGGELGTLLDVGCGPGAVAAALAPQFDYAIGIDPSEGMIETARSLGGAAKADEPIRYEVSTGEGLGDNLSPSIAASCIDLITVASAAHWIDMSAFWPRAAEILKPGGTIALWCPGSFSVHPDVPNAAAIEKFLKEHEERHLVPYISPGNLLARDLYRELPLPWTLDKPVSVLDKNTFFRLEWDGSNPTDFYAGDQKLDMNTIEIMAGTLSPVVRWREAHPEDVGTERDVVKIQRRELERLLQEGGVEKGAEYIQGNLSGVLMMVKKLA</sequence>
<reference evidence="2" key="1">
    <citation type="journal article" date="2020" name="Stud. Mycol.">
        <title>101 Dothideomycetes genomes: a test case for predicting lifestyles and emergence of pathogens.</title>
        <authorList>
            <person name="Haridas S."/>
            <person name="Albert R."/>
            <person name="Binder M."/>
            <person name="Bloem J."/>
            <person name="Labutti K."/>
            <person name="Salamov A."/>
            <person name="Andreopoulos B."/>
            <person name="Baker S."/>
            <person name="Barry K."/>
            <person name="Bills G."/>
            <person name="Bluhm B."/>
            <person name="Cannon C."/>
            <person name="Castanera R."/>
            <person name="Culley D."/>
            <person name="Daum C."/>
            <person name="Ezra D."/>
            <person name="Gonzalez J."/>
            <person name="Henrissat B."/>
            <person name="Kuo A."/>
            <person name="Liang C."/>
            <person name="Lipzen A."/>
            <person name="Lutzoni F."/>
            <person name="Magnuson J."/>
            <person name="Mondo S."/>
            <person name="Nolan M."/>
            <person name="Ohm R."/>
            <person name="Pangilinan J."/>
            <person name="Park H.-J."/>
            <person name="Ramirez L."/>
            <person name="Alfaro M."/>
            <person name="Sun H."/>
            <person name="Tritt A."/>
            <person name="Yoshinaga Y."/>
            <person name="Zwiers L.-H."/>
            <person name="Turgeon B."/>
            <person name="Goodwin S."/>
            <person name="Spatafora J."/>
            <person name="Crous P."/>
            <person name="Grigoriev I."/>
        </authorList>
    </citation>
    <scope>NUCLEOTIDE SEQUENCE</scope>
    <source>
        <strain evidence="2">CBS 115976</strain>
    </source>
</reference>
<evidence type="ECO:0000259" key="1">
    <source>
        <dbReference type="Pfam" id="PF08241"/>
    </source>
</evidence>
<dbReference type="InterPro" id="IPR051052">
    <property type="entry name" value="Diverse_substrate_MTase"/>
</dbReference>
<evidence type="ECO:0000313" key="3">
    <source>
        <dbReference type="Proteomes" id="UP000799302"/>
    </source>
</evidence>
<evidence type="ECO:0000313" key="2">
    <source>
        <dbReference type="EMBL" id="KAF2671137.1"/>
    </source>
</evidence>
<dbReference type="GO" id="GO:0008757">
    <property type="term" value="F:S-adenosylmethionine-dependent methyltransferase activity"/>
    <property type="evidence" value="ECO:0007669"/>
    <property type="project" value="InterPro"/>
</dbReference>
<proteinExistence type="predicted"/>
<dbReference type="EMBL" id="MU004233">
    <property type="protein sequence ID" value="KAF2671137.1"/>
    <property type="molecule type" value="Genomic_DNA"/>
</dbReference>
<gene>
    <name evidence="2" type="ORF">BT63DRAFT_399443</name>
</gene>